<proteinExistence type="predicted"/>
<dbReference type="PANTHER" id="PTHR33254:SF4">
    <property type="entry name" value="4-HYDROXY-4-METHYL-2-OXOGLUTARATE ALDOLASE 3-RELATED"/>
    <property type="match status" value="1"/>
</dbReference>
<comment type="caution">
    <text evidence="2">The sequence shown here is derived from an EMBL/GenBank/DDBJ whole genome shotgun (WGS) entry which is preliminary data.</text>
</comment>
<reference evidence="2" key="1">
    <citation type="submission" date="2013-11" db="EMBL/GenBank/DDBJ databases">
        <title>Genome sequence of the fusiform rust pathogen reveals effectors for host alternation and coevolution with pine.</title>
        <authorList>
            <consortium name="DOE Joint Genome Institute"/>
            <person name="Smith K."/>
            <person name="Pendleton A."/>
            <person name="Kubisiak T."/>
            <person name="Anderson C."/>
            <person name="Salamov A."/>
            <person name="Aerts A."/>
            <person name="Riley R."/>
            <person name="Clum A."/>
            <person name="Lindquist E."/>
            <person name="Ence D."/>
            <person name="Campbell M."/>
            <person name="Kronenberg Z."/>
            <person name="Feau N."/>
            <person name="Dhillon B."/>
            <person name="Hamelin R."/>
            <person name="Burleigh J."/>
            <person name="Smith J."/>
            <person name="Yandell M."/>
            <person name="Nelson C."/>
            <person name="Grigoriev I."/>
            <person name="Davis J."/>
        </authorList>
    </citation>
    <scope>NUCLEOTIDE SEQUENCE</scope>
    <source>
        <strain evidence="2">G11</strain>
    </source>
</reference>
<dbReference type="CDD" id="cd16841">
    <property type="entry name" value="RraA_family"/>
    <property type="match status" value="1"/>
</dbReference>
<dbReference type="OrthoDB" id="1476984at2759"/>
<feature type="binding site" evidence="1">
    <location>
        <begin position="108"/>
        <end position="111"/>
    </location>
    <ligand>
        <name>substrate</name>
    </ligand>
</feature>
<name>A0A9P6T801_9BASI</name>
<dbReference type="Pfam" id="PF03737">
    <property type="entry name" value="RraA-like"/>
    <property type="match status" value="1"/>
</dbReference>
<dbReference type="InterPro" id="IPR036704">
    <property type="entry name" value="RraA/RraA-like_sf"/>
</dbReference>
<evidence type="ECO:0000313" key="2">
    <source>
        <dbReference type="EMBL" id="KAG0142090.1"/>
    </source>
</evidence>
<dbReference type="GO" id="GO:0008948">
    <property type="term" value="F:oxaloacetate decarboxylase activity"/>
    <property type="evidence" value="ECO:0007669"/>
    <property type="project" value="TreeGrafter"/>
</dbReference>
<dbReference type="PANTHER" id="PTHR33254">
    <property type="entry name" value="4-HYDROXY-4-METHYL-2-OXOGLUTARATE ALDOLASE 3-RELATED"/>
    <property type="match status" value="1"/>
</dbReference>
<evidence type="ECO:0000256" key="1">
    <source>
        <dbReference type="PIRSR" id="PIRSR605493-1"/>
    </source>
</evidence>
<feature type="binding site" evidence="1">
    <location>
        <position position="131"/>
    </location>
    <ligand>
        <name>Mg(2+)</name>
        <dbReference type="ChEBI" id="CHEBI:18420"/>
    </ligand>
</feature>
<dbReference type="Proteomes" id="UP000886653">
    <property type="component" value="Unassembled WGS sequence"/>
</dbReference>
<gene>
    <name evidence="2" type="ORF">CROQUDRAFT_67610</name>
</gene>
<dbReference type="Gene3D" id="3.50.30.40">
    <property type="entry name" value="Ribonuclease E inhibitor RraA/RraA-like"/>
    <property type="match status" value="1"/>
</dbReference>
<evidence type="ECO:0000313" key="3">
    <source>
        <dbReference type="Proteomes" id="UP000886653"/>
    </source>
</evidence>
<organism evidence="2 3">
    <name type="scientific">Cronartium quercuum f. sp. fusiforme G11</name>
    <dbReference type="NCBI Taxonomy" id="708437"/>
    <lineage>
        <taxon>Eukaryota</taxon>
        <taxon>Fungi</taxon>
        <taxon>Dikarya</taxon>
        <taxon>Basidiomycota</taxon>
        <taxon>Pucciniomycotina</taxon>
        <taxon>Pucciniomycetes</taxon>
        <taxon>Pucciniales</taxon>
        <taxon>Coleosporiaceae</taxon>
        <taxon>Cronartium</taxon>
    </lineage>
</organism>
<comment type="cofactor">
    <cofactor evidence="1">
        <name>Mg(2+)</name>
        <dbReference type="ChEBI" id="CHEBI:18420"/>
    </cofactor>
</comment>
<dbReference type="EMBL" id="MU167360">
    <property type="protein sequence ID" value="KAG0142090.1"/>
    <property type="molecule type" value="Genomic_DNA"/>
</dbReference>
<keyword evidence="1" id="KW-0479">Metal-binding</keyword>
<accession>A0A9P6T801</accession>
<keyword evidence="3" id="KW-1185">Reference proteome</keyword>
<dbReference type="AlphaFoldDB" id="A0A9P6T801"/>
<dbReference type="GO" id="GO:0047443">
    <property type="term" value="F:4-hydroxy-4-methyl-2-oxoglutarate aldolase activity"/>
    <property type="evidence" value="ECO:0007669"/>
    <property type="project" value="TreeGrafter"/>
</dbReference>
<keyword evidence="1" id="KW-0460">Magnesium</keyword>
<dbReference type="InterPro" id="IPR005493">
    <property type="entry name" value="RraA/RraA-like"/>
</dbReference>
<feature type="binding site" evidence="1">
    <location>
        <position position="130"/>
    </location>
    <ligand>
        <name>substrate</name>
    </ligand>
</feature>
<sequence>MTSSAVTSRTPALLIDSIQAFSSCEIADALVTLECHQGGYLPDLNLYSPDERDQGLARKLCGEAFTVKMVLASDTKSPRPSEHFVDAAEEGTVIVISCPPNTRNAVWGGLMTARAQFRGVKGVVINGRCRDLAEHREAGFYVFANSHSVLGQSTFTRPSILQKPIIFNESLIETDKRIIINPHDIIIGDEDGVVVIPKALAEEVIKICSRNVEIDKKCLIDLKNGRSIKETFAEHRGR</sequence>
<protein>
    <recommendedName>
        <fullName evidence="4">RraA-like protein</fullName>
    </recommendedName>
</protein>
<evidence type="ECO:0008006" key="4">
    <source>
        <dbReference type="Google" id="ProtNLM"/>
    </source>
</evidence>
<dbReference type="SUPFAM" id="SSF89562">
    <property type="entry name" value="RraA-like"/>
    <property type="match status" value="1"/>
</dbReference>
<dbReference type="GO" id="GO:0046872">
    <property type="term" value="F:metal ion binding"/>
    <property type="evidence" value="ECO:0007669"/>
    <property type="project" value="UniProtKB-KW"/>
</dbReference>